<accession>A0ABP0TB27</accession>
<dbReference type="EMBL" id="OZ019893">
    <property type="protein sequence ID" value="CAK9191399.1"/>
    <property type="molecule type" value="Genomic_DNA"/>
</dbReference>
<keyword evidence="2" id="KW-1185">Reference proteome</keyword>
<proteinExistence type="predicted"/>
<name>A0ABP0TB27_9BRYO</name>
<organism evidence="1 2">
    <name type="scientific">Sphagnum troendelagicum</name>
    <dbReference type="NCBI Taxonomy" id="128251"/>
    <lineage>
        <taxon>Eukaryota</taxon>
        <taxon>Viridiplantae</taxon>
        <taxon>Streptophyta</taxon>
        <taxon>Embryophyta</taxon>
        <taxon>Bryophyta</taxon>
        <taxon>Sphagnophytina</taxon>
        <taxon>Sphagnopsida</taxon>
        <taxon>Sphagnales</taxon>
        <taxon>Sphagnaceae</taxon>
        <taxon>Sphagnum</taxon>
    </lineage>
</organism>
<evidence type="ECO:0000313" key="1">
    <source>
        <dbReference type="EMBL" id="CAK9191399.1"/>
    </source>
</evidence>
<dbReference type="InterPro" id="IPR012337">
    <property type="entry name" value="RNaseH-like_sf"/>
</dbReference>
<sequence>MFFKPELGENDEWTESITKANAFKLFNVQPDGSYVARISNPALYDLVLKHTSVGLSFRQMLAVIGHHKDAFGNVQLGGLNNHEVGKMVHVKVDSNLQVLSDVLNDDEVWVFSLAGDGSTHHDTSFFDVRIRTCVRGVLFNVHLVCVPFFERHTAANIFNMVCKLLDHICSRWRHKLASISTDGENTMTGWLGGFVMLMAQQVVYEVLRIWCPLHQINLVIKDATCKINDGTFSKITHTFTVHLRKQKNLQLQMGSKCPKDTSRWAHFQAQLEWLLQRRVQLIEWVEKRQPDSAPTTAFWIIAVAINPLAKACCETLVVLQHRDIALSQ</sequence>
<dbReference type="Proteomes" id="UP001497512">
    <property type="component" value="Chromosome 1"/>
</dbReference>
<protein>
    <submittedName>
        <fullName evidence="1">Uncharacterized protein</fullName>
    </submittedName>
</protein>
<gene>
    <name evidence="1" type="ORF">CSSPTR1EN2_LOCUS1371</name>
</gene>
<reference evidence="1 2" key="1">
    <citation type="submission" date="2024-02" db="EMBL/GenBank/DDBJ databases">
        <authorList>
            <consortium name="ELIXIR-Norway"/>
            <consortium name="Elixir Norway"/>
        </authorList>
    </citation>
    <scope>NUCLEOTIDE SEQUENCE [LARGE SCALE GENOMIC DNA]</scope>
</reference>
<dbReference type="PANTHER" id="PTHR37067">
    <property type="entry name" value="PX DOMAIN-CONTAINING PROTEIN"/>
    <property type="match status" value="1"/>
</dbReference>
<evidence type="ECO:0000313" key="2">
    <source>
        <dbReference type="Proteomes" id="UP001497512"/>
    </source>
</evidence>
<dbReference type="SUPFAM" id="SSF53098">
    <property type="entry name" value="Ribonuclease H-like"/>
    <property type="match status" value="1"/>
</dbReference>
<dbReference type="PANTHER" id="PTHR37067:SF3">
    <property type="entry name" value="PX DOMAIN-CONTAINING PROTEIN"/>
    <property type="match status" value="1"/>
</dbReference>